<dbReference type="HOGENOM" id="CLU_880274_0_0_1"/>
<evidence type="ECO:0000313" key="3">
    <source>
        <dbReference type="Proteomes" id="UP000016927"/>
    </source>
</evidence>
<reference evidence="2 3" key="1">
    <citation type="journal article" date="2013" name="BMC Genomics">
        <title>Comparative genomics of parasitic silkworm microsporidia reveal an association between genome expansion and host adaptation.</title>
        <authorList>
            <person name="Pan G."/>
            <person name="Xu J."/>
            <person name="Li T."/>
            <person name="Xia Q."/>
            <person name="Liu S.L."/>
            <person name="Zhang G."/>
            <person name="Li S."/>
            <person name="Li C."/>
            <person name="Liu H."/>
            <person name="Yang L."/>
            <person name="Liu T."/>
            <person name="Zhang X."/>
            <person name="Wu Z."/>
            <person name="Fan W."/>
            <person name="Dang X."/>
            <person name="Xiang H."/>
            <person name="Tao M."/>
            <person name="Li Y."/>
            <person name="Hu J."/>
            <person name="Li Z."/>
            <person name="Lin L."/>
            <person name="Luo J."/>
            <person name="Geng L."/>
            <person name="Wang L."/>
            <person name="Long M."/>
            <person name="Wan Y."/>
            <person name="He N."/>
            <person name="Zhang Z."/>
            <person name="Lu C."/>
            <person name="Keeling P.J."/>
            <person name="Wang J."/>
            <person name="Xiang Z."/>
            <person name="Zhou Z."/>
        </authorList>
    </citation>
    <scope>NUCLEOTIDE SEQUENCE [LARGE SCALE GENOMIC DNA]</scope>
    <source>
        <strain evidence="3">CQ1 / CVCC 102059</strain>
    </source>
</reference>
<dbReference type="AlphaFoldDB" id="R0MLR1"/>
<dbReference type="Proteomes" id="UP000016927">
    <property type="component" value="Unassembled WGS sequence"/>
</dbReference>
<gene>
    <name evidence="2" type="ORF">NBO_7g0003</name>
</gene>
<keyword evidence="1" id="KW-0472">Membrane</keyword>
<evidence type="ECO:0000256" key="1">
    <source>
        <dbReference type="SAM" id="Phobius"/>
    </source>
</evidence>
<dbReference type="VEuPathDB" id="MicrosporidiaDB:NBO_7g0003"/>
<dbReference type="EMBL" id="KB908915">
    <property type="protein sequence ID" value="EOB15185.1"/>
    <property type="molecule type" value="Genomic_DNA"/>
</dbReference>
<name>R0MLR1_NOSB1</name>
<organism evidence="2 3">
    <name type="scientific">Nosema bombycis (strain CQ1 / CVCC 102059)</name>
    <name type="common">Microsporidian parasite</name>
    <name type="synonym">Pebrine of silkworm</name>
    <dbReference type="NCBI Taxonomy" id="578461"/>
    <lineage>
        <taxon>Eukaryota</taxon>
        <taxon>Fungi</taxon>
        <taxon>Fungi incertae sedis</taxon>
        <taxon>Microsporidia</taxon>
        <taxon>Nosematidae</taxon>
        <taxon>Nosema</taxon>
    </lineage>
</organism>
<keyword evidence="3" id="KW-1185">Reference proteome</keyword>
<sequence>METKRNTDDIFYKLTHLIQVLTDDLVFTKHDKIFIQKYVVALSRFRNDLLKMIKLTFADLGEKFYIVVFRFSEKNNVHLQIPNTDPFYPLLKHSYNLLDELQQIKKHYKVYGNTEELRKLVKPTFILITDQRKLFLEEIISLMCKNYSLRIKNKNARVVISSKVKTKIDGFFKKAIEKQHHKFFELIETFARTTDSYVTMCKYLKTLKNPVDKMCKISTDEIEENTLKEGLLDHFVPGCPDVHKNVPEKTNERQRYLSEPREPNAVLYGHERSLLTIQEPNYMSTNIETQGLSYGLWVCILSFLIFFIIMVKRCLWK</sequence>
<feature type="transmembrane region" description="Helical" evidence="1">
    <location>
        <begin position="291"/>
        <end position="311"/>
    </location>
</feature>
<keyword evidence="1" id="KW-0812">Transmembrane</keyword>
<protein>
    <submittedName>
        <fullName evidence="2">Uncharacterized protein</fullName>
    </submittedName>
</protein>
<keyword evidence="1" id="KW-1133">Transmembrane helix</keyword>
<accession>R0MLR1</accession>
<proteinExistence type="predicted"/>
<evidence type="ECO:0000313" key="2">
    <source>
        <dbReference type="EMBL" id="EOB15185.1"/>
    </source>
</evidence>